<dbReference type="InterPro" id="IPR003808">
    <property type="entry name" value="Fe-S_metab-assoc_dom"/>
</dbReference>
<dbReference type="Pfam" id="PF02657">
    <property type="entry name" value="SufE"/>
    <property type="match status" value="1"/>
</dbReference>
<proteinExistence type="inferred from homology"/>
<evidence type="ECO:0000259" key="2">
    <source>
        <dbReference type="Pfam" id="PF02657"/>
    </source>
</evidence>
<dbReference type="SUPFAM" id="SSF82649">
    <property type="entry name" value="SufE/NifU"/>
    <property type="match status" value="1"/>
</dbReference>
<comment type="similarity">
    <text evidence="1">Belongs to the SufE family.</text>
</comment>
<dbReference type="PANTHER" id="PTHR43597:SF5">
    <property type="entry name" value="SUFE-LIKE PROTEIN 2, CHLOROPLASTIC"/>
    <property type="match status" value="1"/>
</dbReference>
<evidence type="ECO:0000313" key="4">
    <source>
        <dbReference type="Proteomes" id="UP000050544"/>
    </source>
</evidence>
<dbReference type="EMBL" id="LGKO01000004">
    <property type="protein sequence ID" value="KPL83309.1"/>
    <property type="molecule type" value="Genomic_DNA"/>
</dbReference>
<dbReference type="OrthoDB" id="9806335at2"/>
<evidence type="ECO:0000256" key="1">
    <source>
        <dbReference type="ARBA" id="ARBA00010282"/>
    </source>
</evidence>
<comment type="caution">
    <text evidence="3">The sequence shown here is derived from an EMBL/GenBank/DDBJ whole genome shotgun (WGS) entry which is preliminary data.</text>
</comment>
<protein>
    <recommendedName>
        <fullName evidence="2">Fe-S metabolism associated domain-containing protein</fullName>
    </recommendedName>
</protein>
<sequence length="155" mass="17336">MEISTSIPPRLSEILDDFQLSDRHEKMELLLDFSGRLLPLPEGLATANVQPEPVPECMTPVTVTMLNQGGRLRFYFDVPAEAPTIRGYAAIIQQGLWDETPETILQIPDDFYLRMGLHQILTPQRLNGLIAIVAHVKRLAAQVLNMPANPKPTIL</sequence>
<dbReference type="STRING" id="869279.SE15_07935"/>
<dbReference type="Gene3D" id="3.90.1010.10">
    <property type="match status" value="1"/>
</dbReference>
<dbReference type="Proteomes" id="UP000050544">
    <property type="component" value="Unassembled WGS sequence"/>
</dbReference>
<reference evidence="3 4" key="1">
    <citation type="submission" date="2015-07" db="EMBL/GenBank/DDBJ databases">
        <title>Whole genome sequence of Thermanaerothrix daxensis DSM 23592.</title>
        <authorList>
            <person name="Hemp J."/>
            <person name="Ward L.M."/>
            <person name="Pace L.A."/>
            <person name="Fischer W.W."/>
        </authorList>
    </citation>
    <scope>NUCLEOTIDE SEQUENCE [LARGE SCALE GENOMIC DNA]</scope>
    <source>
        <strain evidence="3 4">GNS-1</strain>
    </source>
</reference>
<dbReference type="PATRIC" id="fig|869279.4.peg.2315"/>
<organism evidence="3 4">
    <name type="scientific">Thermanaerothrix daxensis</name>
    <dbReference type="NCBI Taxonomy" id="869279"/>
    <lineage>
        <taxon>Bacteria</taxon>
        <taxon>Bacillati</taxon>
        <taxon>Chloroflexota</taxon>
        <taxon>Anaerolineae</taxon>
        <taxon>Anaerolineales</taxon>
        <taxon>Anaerolineaceae</taxon>
        <taxon>Thermanaerothrix</taxon>
    </lineage>
</organism>
<evidence type="ECO:0000313" key="3">
    <source>
        <dbReference type="EMBL" id="KPL83309.1"/>
    </source>
</evidence>
<dbReference type="RefSeq" id="WP_054521578.1">
    <property type="nucleotide sequence ID" value="NZ_LGKO01000004.1"/>
</dbReference>
<dbReference type="PANTHER" id="PTHR43597">
    <property type="entry name" value="SULFUR ACCEPTOR PROTEIN CSDE"/>
    <property type="match status" value="1"/>
</dbReference>
<dbReference type="AlphaFoldDB" id="A0A0P6XI80"/>
<name>A0A0P6XI80_9CHLR</name>
<accession>A0A0P6XI80</accession>
<feature type="domain" description="Fe-S metabolism associated" evidence="2">
    <location>
        <begin position="17"/>
        <end position="138"/>
    </location>
</feature>
<keyword evidence="4" id="KW-1185">Reference proteome</keyword>
<gene>
    <name evidence="3" type="ORF">SE15_07935</name>
</gene>